<dbReference type="RefSeq" id="WP_227705532.1">
    <property type="nucleotide sequence ID" value="NZ_JBEAAL010000058.1"/>
</dbReference>
<accession>A0ABV0MD39</accession>
<proteinExistence type="predicted"/>
<evidence type="ECO:0000313" key="2">
    <source>
        <dbReference type="Proteomes" id="UP001496627"/>
    </source>
</evidence>
<reference evidence="1 2" key="1">
    <citation type="submission" date="2024-05" db="EMBL/GenBank/DDBJ databases">
        <title>Neorhizobium sp. Rsf11, a plant growth promoting and heavy metal resistant PAH-degrader.</title>
        <authorList>
            <person name="Golubev S.N."/>
            <person name="Muratova A.Y."/>
            <person name="Markelova M.I."/>
        </authorList>
    </citation>
    <scope>NUCLEOTIDE SEQUENCE [LARGE SCALE GENOMIC DNA]</scope>
    <source>
        <strain evidence="1 2">Rsf11</strain>
    </source>
</reference>
<gene>
    <name evidence="1" type="ORF">ABK249_33245</name>
</gene>
<comment type="caution">
    <text evidence="1">The sequence shown here is derived from an EMBL/GenBank/DDBJ whole genome shotgun (WGS) entry which is preliminary data.</text>
</comment>
<protein>
    <submittedName>
        <fullName evidence="1">Uncharacterized protein</fullName>
    </submittedName>
</protein>
<keyword evidence="2" id="KW-1185">Reference proteome</keyword>
<evidence type="ECO:0000313" key="1">
    <source>
        <dbReference type="EMBL" id="MEQ1409770.1"/>
    </source>
</evidence>
<dbReference type="Proteomes" id="UP001496627">
    <property type="component" value="Unassembled WGS sequence"/>
</dbReference>
<name>A0ABV0MD39_9HYPH</name>
<dbReference type="EMBL" id="JBEAAL010000058">
    <property type="protein sequence ID" value="MEQ1409770.1"/>
    <property type="molecule type" value="Genomic_DNA"/>
</dbReference>
<organism evidence="1 2">
    <name type="scientific">Neorhizobium phenanthreniclasticum</name>
    <dbReference type="NCBI Taxonomy" id="3157917"/>
    <lineage>
        <taxon>Bacteria</taxon>
        <taxon>Pseudomonadati</taxon>
        <taxon>Pseudomonadota</taxon>
        <taxon>Alphaproteobacteria</taxon>
        <taxon>Hyphomicrobiales</taxon>
        <taxon>Rhizobiaceae</taxon>
        <taxon>Rhizobium/Agrobacterium group</taxon>
        <taxon>Neorhizobium</taxon>
    </lineage>
</organism>
<sequence>MLRSLDGRWKALLTMVAAFLCLLGLNVVISGTVIDISPLPVAMSESISSARSAGTDQSPLLADLTLPETLARPVFSPTRRDFVQPPPAEEPAEVVVEQALAEPGSSLPPLKLQGTRAINGKFSALVATGETSADWFGEGAKIAGWTIVSITAETMSLSSGSQSAVVSLYEAGKAQIGGAED</sequence>